<comment type="caution">
    <text evidence="2">The sequence shown here is derived from an EMBL/GenBank/DDBJ whole genome shotgun (WGS) entry which is preliminary data.</text>
</comment>
<dbReference type="AlphaFoldDB" id="A0A9X1QC50"/>
<dbReference type="EMBL" id="JAKFFV010000004">
    <property type="protein sequence ID" value="MCF2498361.1"/>
    <property type="molecule type" value="Genomic_DNA"/>
</dbReference>
<reference evidence="2" key="1">
    <citation type="submission" date="2022-01" db="EMBL/GenBank/DDBJ databases">
        <title>Novel species in genus Dyadobacter.</title>
        <authorList>
            <person name="Ma C."/>
        </authorList>
    </citation>
    <scope>NUCLEOTIDE SEQUENCE</scope>
    <source>
        <strain evidence="2">CY357</strain>
    </source>
</reference>
<dbReference type="RefSeq" id="WP_235177496.1">
    <property type="nucleotide sequence ID" value="NZ_JAKFFV010000004.1"/>
</dbReference>
<evidence type="ECO:0000313" key="2">
    <source>
        <dbReference type="EMBL" id="MCF2498361.1"/>
    </source>
</evidence>
<evidence type="ECO:0008006" key="4">
    <source>
        <dbReference type="Google" id="ProtNLM"/>
    </source>
</evidence>
<gene>
    <name evidence="2" type="ORF">L0661_08590</name>
</gene>
<accession>A0A9X1QC50</accession>
<dbReference type="Proteomes" id="UP001139411">
    <property type="component" value="Unassembled WGS sequence"/>
</dbReference>
<keyword evidence="1" id="KW-0175">Coiled coil</keyword>
<evidence type="ECO:0000313" key="3">
    <source>
        <dbReference type="Proteomes" id="UP001139411"/>
    </source>
</evidence>
<name>A0A9X1QC50_9BACT</name>
<proteinExistence type="predicted"/>
<evidence type="ECO:0000256" key="1">
    <source>
        <dbReference type="SAM" id="Coils"/>
    </source>
</evidence>
<organism evidence="2 3">
    <name type="scientific">Dyadobacter chenhuakuii</name>
    <dbReference type="NCBI Taxonomy" id="2909339"/>
    <lineage>
        <taxon>Bacteria</taxon>
        <taxon>Pseudomonadati</taxon>
        <taxon>Bacteroidota</taxon>
        <taxon>Cytophagia</taxon>
        <taxon>Cytophagales</taxon>
        <taxon>Spirosomataceae</taxon>
        <taxon>Dyadobacter</taxon>
    </lineage>
</organism>
<feature type="coiled-coil region" evidence="1">
    <location>
        <begin position="208"/>
        <end position="235"/>
    </location>
</feature>
<protein>
    <recommendedName>
        <fullName evidence="4">DUF1351 domain-containing protein</fullName>
    </recommendedName>
</protein>
<sequence length="332" mass="37310">MSVEVLELPETDEKLAPITKVKTEIARMRKAFSGLKIKDVNDREGLLKVSTARKEVKAVRVQVEKERKVLVEDALKWQRQVNDAAKEITAELVEIEEPLQKLEDDIIAEKQRIKEEAARVRKEKIQSRCQVIASIADVKFDGVSYKLNEVSIEYNGIETLSDDAFQTKVEEFEAEYQTILTARLEADRIAKEEADMLETQRVEQAAKADELKVKEDKINADREKLEAEKVELNAKQTPPSTVVSITHEGPAASSSIVEPTPGKKLSKKATVANDIEKQLREQDATMFDDMVANIKILIDKYSFNSANGSKAHEDFKTGLNLLIQATSLTKAE</sequence>
<feature type="coiled-coil region" evidence="1">
    <location>
        <begin position="85"/>
        <end position="123"/>
    </location>
</feature>